<feature type="compositionally biased region" description="Basic and acidic residues" evidence="2">
    <location>
        <begin position="932"/>
        <end position="943"/>
    </location>
</feature>
<dbReference type="OMA" id="FGHINTR"/>
<feature type="domain" description="DUF4100" evidence="3">
    <location>
        <begin position="70"/>
        <end position="211"/>
    </location>
</feature>
<dbReference type="GO" id="GO:0004190">
    <property type="term" value="F:aspartic-type endopeptidase activity"/>
    <property type="evidence" value="ECO:0007669"/>
    <property type="project" value="UniProtKB-KW"/>
</dbReference>
<evidence type="ECO:0000313" key="5">
    <source>
        <dbReference type="Proteomes" id="UP000092993"/>
    </source>
</evidence>
<feature type="compositionally biased region" description="Basic and acidic residues" evidence="2">
    <location>
        <begin position="404"/>
        <end position="416"/>
    </location>
</feature>
<evidence type="ECO:0000256" key="2">
    <source>
        <dbReference type="SAM" id="MobiDB-lite"/>
    </source>
</evidence>
<dbReference type="STRING" id="5627.A0A1C7M0T4"/>
<feature type="compositionally biased region" description="Polar residues" evidence="2">
    <location>
        <begin position="944"/>
        <end position="954"/>
    </location>
</feature>
<dbReference type="InterPro" id="IPR001969">
    <property type="entry name" value="Aspartic_peptidase_AS"/>
</dbReference>
<dbReference type="CDD" id="cd00303">
    <property type="entry name" value="retropepsin_like"/>
    <property type="match status" value="2"/>
</dbReference>
<evidence type="ECO:0000256" key="1">
    <source>
        <dbReference type="ARBA" id="ARBA00022750"/>
    </source>
</evidence>
<proteinExistence type="predicted"/>
<dbReference type="Gene3D" id="2.40.70.10">
    <property type="entry name" value="Acid Proteases"/>
    <property type="match status" value="2"/>
</dbReference>
<protein>
    <recommendedName>
        <fullName evidence="3">DUF4100 domain-containing protein</fullName>
    </recommendedName>
</protein>
<evidence type="ECO:0000313" key="4">
    <source>
        <dbReference type="EMBL" id="OBZ70541.1"/>
    </source>
</evidence>
<dbReference type="GO" id="GO:0006508">
    <property type="term" value="P:proteolysis"/>
    <property type="evidence" value="ECO:0007669"/>
    <property type="project" value="InterPro"/>
</dbReference>
<feature type="region of interest" description="Disordered" evidence="2">
    <location>
        <begin position="916"/>
        <end position="957"/>
    </location>
</feature>
<dbReference type="OrthoDB" id="2749819at2759"/>
<dbReference type="AlphaFoldDB" id="A0A1C7M0T4"/>
<keyword evidence="1" id="KW-0645">Protease</keyword>
<dbReference type="Pfam" id="PF13352">
    <property type="entry name" value="DUF4100"/>
    <property type="match status" value="1"/>
</dbReference>
<feature type="region of interest" description="Disordered" evidence="2">
    <location>
        <begin position="381"/>
        <end position="450"/>
    </location>
</feature>
<name>A0A1C7M0T4_GRIFR</name>
<accession>A0A1C7M0T4</accession>
<reference evidence="4 5" key="1">
    <citation type="submission" date="2016-03" db="EMBL/GenBank/DDBJ databases">
        <title>Whole genome sequencing of Grifola frondosa 9006-11.</title>
        <authorList>
            <person name="Min B."/>
            <person name="Park H."/>
            <person name="Kim J.-G."/>
            <person name="Cho H."/>
            <person name="Oh Y.-L."/>
            <person name="Kong W.-S."/>
            <person name="Choi I.-G."/>
        </authorList>
    </citation>
    <scope>NUCLEOTIDE SEQUENCE [LARGE SCALE GENOMIC DNA]</scope>
    <source>
        <strain evidence="4 5">9006-11</strain>
    </source>
</reference>
<dbReference type="PROSITE" id="PS00141">
    <property type="entry name" value="ASP_PROTEASE"/>
    <property type="match status" value="1"/>
</dbReference>
<organism evidence="4 5">
    <name type="scientific">Grifola frondosa</name>
    <name type="common">Maitake</name>
    <name type="synonym">Polyporus frondosus</name>
    <dbReference type="NCBI Taxonomy" id="5627"/>
    <lineage>
        <taxon>Eukaryota</taxon>
        <taxon>Fungi</taxon>
        <taxon>Dikarya</taxon>
        <taxon>Basidiomycota</taxon>
        <taxon>Agaricomycotina</taxon>
        <taxon>Agaricomycetes</taxon>
        <taxon>Polyporales</taxon>
        <taxon>Grifolaceae</taxon>
        <taxon>Grifola</taxon>
    </lineage>
</organism>
<keyword evidence="5" id="KW-1185">Reference proteome</keyword>
<comment type="caution">
    <text evidence="4">The sequence shown here is derived from an EMBL/GenBank/DDBJ whole genome shotgun (WGS) entry which is preliminary data.</text>
</comment>
<gene>
    <name evidence="4" type="ORF">A0H81_09003</name>
</gene>
<dbReference type="SUPFAM" id="SSF50630">
    <property type="entry name" value="Acid proteases"/>
    <property type="match status" value="2"/>
</dbReference>
<feature type="compositionally biased region" description="Acidic residues" evidence="2">
    <location>
        <begin position="417"/>
        <end position="442"/>
    </location>
</feature>
<dbReference type="InterPro" id="IPR025165">
    <property type="entry name" value="DUF4100"/>
</dbReference>
<feature type="region of interest" description="Disordered" evidence="2">
    <location>
        <begin position="71"/>
        <end position="115"/>
    </location>
</feature>
<dbReference type="Proteomes" id="UP000092993">
    <property type="component" value="Unassembled WGS sequence"/>
</dbReference>
<keyword evidence="1" id="KW-0064">Aspartyl protease</keyword>
<dbReference type="Pfam" id="PF13975">
    <property type="entry name" value="gag-asp_proteas"/>
    <property type="match status" value="1"/>
</dbReference>
<dbReference type="EMBL" id="LUGG01000013">
    <property type="protein sequence ID" value="OBZ70541.1"/>
    <property type="molecule type" value="Genomic_DNA"/>
</dbReference>
<keyword evidence="1" id="KW-0378">Hydrolase</keyword>
<evidence type="ECO:0000259" key="3">
    <source>
        <dbReference type="Pfam" id="PF13352"/>
    </source>
</evidence>
<dbReference type="InterPro" id="IPR021109">
    <property type="entry name" value="Peptidase_aspartic_dom_sf"/>
</dbReference>
<sequence length="985" mass="110552">MSKGHLLKDYRGRFTDKNGNIIQRNGAENWVQAIKDAVPQVHFVTYGKALVESEDESDAEVMVLPAEKTSKEARTYRKQPYESTRPSLPSKGKEKETPPHTTAYKPQPSASSSYPHFKERPFEVQQRSFNPDNDAEMVDDPAMARMLRNQPDKTVEKNRGPNKTSAISQEVDASNIMNRILNIPFTISVGELFGVSKEVSQQLQNALKVKKIEPGTGPAAHLVSGFTADLISGINETRSPLIRLTMDCNEKPVNFIIDTGSQLNIISERIWKSIVQRPMDKSRAISINDANGGTGDLLGLVSDVPLKFGHINTRFNAYVAPNPPFEGLLGRPWQRAFGVGIRERDEGTFLTFRGPPGHPDSEVFVSSHEDIGSAASFATIVEEKAPKQPETLSRIESVADNDDSDKSSEKSVKSEEEYSSDIEDYTETDSDEESTDADEESDKESLASEFRKITIGKKANGQLNHMYRRQSREMAMYQSLLTTQMEDFRTDKTRKIGASTLMADNGVEFIKDEMADYGAQTFLIRDAQFFFRDVHCNGHAIVQLYPHSRKNMGKLGRLLGRPVDTHLMMLTAEGLKPDVVPQVAQVGPTCYDGLTIGPWSHLDPMIVLHMYAGHTVIPFVVDTGSQIDCVNANVWKSARGTSREIGKGVIIRDISGNPLTCIGAWDVTLTIGHVDTQATLYIIEGLAVPGLLGRPWQWKNEFSLSHKPEGVFVGLRDYHGINTYEILITSPGIQRAVLDRTLRLCALLSAEQKIEKSNTTEAQRLERQLSDLLKRDSEEIPVYRWEATDGAQLVGPTDLNDPGCWDDDSNDPAESEDLKEYTEYDRWVEMENQRLYHNMRTTYQFQVGQAVDDVAFPITNISVKNARTIQEEPNSNLPSVKEQQYLLQDVKMTVNGKRREGHAVLHMVFTQENLRKSQKDTVEANTSEIIVEDPKPDQNKTRDQGSQTNDQECTNDIDPIVCSEEDLYVKWKQELGTNDWDLDNL</sequence>